<dbReference type="EMBL" id="CAFAAZ010000014">
    <property type="protein sequence ID" value="CAB4826504.1"/>
    <property type="molecule type" value="Genomic_DNA"/>
</dbReference>
<gene>
    <name evidence="2" type="ORF">UFOPK2652_01058</name>
    <name evidence="3" type="ORF">UFOPK3128_01196</name>
    <name evidence="4" type="ORF">UFOPK3511_01290</name>
    <name evidence="5" type="ORF">UFOPK3880_01033</name>
    <name evidence="6" type="ORF">UFOPK4146_00480</name>
</gene>
<evidence type="ECO:0000313" key="2">
    <source>
        <dbReference type="EMBL" id="CAB4715276.1"/>
    </source>
</evidence>
<dbReference type="Gene3D" id="3.90.1300.10">
    <property type="entry name" value="Amidase signature (AS) domain"/>
    <property type="match status" value="1"/>
</dbReference>
<accession>A0A6J7R8B8</accession>
<dbReference type="EMBL" id="CAEZYD010000017">
    <property type="protein sequence ID" value="CAB4715276.1"/>
    <property type="molecule type" value="Genomic_DNA"/>
</dbReference>
<organism evidence="6">
    <name type="scientific">freshwater metagenome</name>
    <dbReference type="NCBI Taxonomy" id="449393"/>
    <lineage>
        <taxon>unclassified sequences</taxon>
        <taxon>metagenomes</taxon>
        <taxon>ecological metagenomes</taxon>
    </lineage>
</organism>
<reference evidence="6" key="1">
    <citation type="submission" date="2020-05" db="EMBL/GenBank/DDBJ databases">
        <authorList>
            <person name="Chiriac C."/>
            <person name="Salcher M."/>
            <person name="Ghai R."/>
            <person name="Kavagutti S V."/>
        </authorList>
    </citation>
    <scope>NUCLEOTIDE SEQUENCE</scope>
</reference>
<dbReference type="SUPFAM" id="SSF75304">
    <property type="entry name" value="Amidase signature (AS) enzymes"/>
    <property type="match status" value="1"/>
</dbReference>
<dbReference type="Pfam" id="PF01425">
    <property type="entry name" value="Amidase"/>
    <property type="match status" value="1"/>
</dbReference>
<dbReference type="InterPro" id="IPR000120">
    <property type="entry name" value="Amidase"/>
</dbReference>
<dbReference type="PIRSF" id="PIRSF001221">
    <property type="entry name" value="Amidase_fungi"/>
    <property type="match status" value="1"/>
</dbReference>
<dbReference type="InterPro" id="IPR036928">
    <property type="entry name" value="AS_sf"/>
</dbReference>
<feature type="domain" description="Amidase" evidence="1">
    <location>
        <begin position="26"/>
        <end position="468"/>
    </location>
</feature>
<dbReference type="PANTHER" id="PTHR11895">
    <property type="entry name" value="TRANSAMIDASE"/>
    <property type="match status" value="1"/>
</dbReference>
<dbReference type="PANTHER" id="PTHR11895:SF7">
    <property type="entry name" value="GLUTAMYL-TRNA(GLN) AMIDOTRANSFERASE SUBUNIT A, MITOCHONDRIAL"/>
    <property type="match status" value="1"/>
</dbReference>
<dbReference type="EMBL" id="CAFBPT010000003">
    <property type="protein sequence ID" value="CAB5024958.1"/>
    <property type="molecule type" value="Genomic_DNA"/>
</dbReference>
<proteinExistence type="predicted"/>
<evidence type="ECO:0000313" key="3">
    <source>
        <dbReference type="EMBL" id="CAB4826504.1"/>
    </source>
</evidence>
<dbReference type="InterPro" id="IPR020556">
    <property type="entry name" value="Amidase_CS"/>
</dbReference>
<evidence type="ECO:0000313" key="4">
    <source>
        <dbReference type="EMBL" id="CAB4905079.1"/>
    </source>
</evidence>
<name>A0A6J7R8B8_9ZZZZ</name>
<evidence type="ECO:0000259" key="1">
    <source>
        <dbReference type="Pfam" id="PF01425"/>
    </source>
</evidence>
<dbReference type="EMBL" id="CAFBMA010000024">
    <property type="protein sequence ID" value="CAB4905079.1"/>
    <property type="molecule type" value="Genomic_DNA"/>
</dbReference>
<dbReference type="EMBL" id="CAFBNU010000011">
    <property type="protein sequence ID" value="CAB4966736.1"/>
    <property type="molecule type" value="Genomic_DNA"/>
</dbReference>
<dbReference type="GO" id="GO:0003824">
    <property type="term" value="F:catalytic activity"/>
    <property type="evidence" value="ECO:0007669"/>
    <property type="project" value="InterPro"/>
</dbReference>
<evidence type="ECO:0000313" key="5">
    <source>
        <dbReference type="EMBL" id="CAB4966736.1"/>
    </source>
</evidence>
<evidence type="ECO:0000313" key="6">
    <source>
        <dbReference type="EMBL" id="CAB5024958.1"/>
    </source>
</evidence>
<protein>
    <submittedName>
        <fullName evidence="6">Unannotated protein</fullName>
    </submittedName>
</protein>
<dbReference type="InterPro" id="IPR023631">
    <property type="entry name" value="Amidase_dom"/>
</dbReference>
<sequence>MSEELSFDSAVNIAEGIRKKKYSSVEVATHFLNRINSLNSQTNSFTTITDELALETARNLDALTAEGKSMGPLHGVPVGIKDLGDAVKGIRSTFGSVPMKDFIAPETACYVQKLVDAGAIIVGKTNSPEFGHKGITDNYVSGATSTPFDLSRNAGGSSGGSAAAVAAGLVPIAQGSDGGGSVRIPAAWCGVYAIKPSFGRIAEIARPNAFALSSPFVGIGPISRTVDDSALMLSVMSGSNPRDPFSLPDSPIDLSVVPDIDLRGLRIAYTPDMGGFPVDKEVAEVVKRSLDHFTRAGAIVEEVKIKLPVSPLELSHLWVRLMALLYRDGFTGFKEIGYDLLGEHQSSLTPIFMKSLLAVNDQSALNSREDQRIRTKVYDAINDAFAGFDFLLSPTLAISPVKNLPNGETKVPTHINGVEIEPAIGWCLTFLINFTGHPAASVPCGFTESHLPVGLQIIGKRHADDKVLALSKAFEKISPWAQSYPRNS</sequence>
<dbReference type="AlphaFoldDB" id="A0A6J7R8B8"/>
<dbReference type="PROSITE" id="PS00571">
    <property type="entry name" value="AMIDASES"/>
    <property type="match status" value="1"/>
</dbReference>